<organism evidence="4 5">
    <name type="scientific">Micromonospora pallida</name>
    <dbReference type="NCBI Taxonomy" id="145854"/>
    <lineage>
        <taxon>Bacteria</taxon>
        <taxon>Bacillati</taxon>
        <taxon>Actinomycetota</taxon>
        <taxon>Actinomycetes</taxon>
        <taxon>Micromonosporales</taxon>
        <taxon>Micromonosporaceae</taxon>
        <taxon>Micromonospora</taxon>
    </lineage>
</organism>
<dbReference type="PANTHER" id="PTHR10264:SF19">
    <property type="entry name" value="AT06885P-RELATED"/>
    <property type="match status" value="1"/>
</dbReference>
<evidence type="ECO:0000259" key="3">
    <source>
        <dbReference type="SMART" id="SM00244"/>
    </source>
</evidence>
<feature type="region of interest" description="Disordered" evidence="2">
    <location>
        <begin position="231"/>
        <end position="276"/>
    </location>
</feature>
<gene>
    <name evidence="4" type="ORF">GA0074692_1448</name>
</gene>
<keyword evidence="4" id="KW-0378">Hydrolase</keyword>
<protein>
    <submittedName>
        <fullName evidence="4">Regulator of protease activity HflC, stomatin/prohibitin superfamily</fullName>
    </submittedName>
</protein>
<dbReference type="PANTHER" id="PTHR10264">
    <property type="entry name" value="BAND 7 PROTEIN-RELATED"/>
    <property type="match status" value="1"/>
</dbReference>
<dbReference type="InterPro" id="IPR043202">
    <property type="entry name" value="Band-7_stomatin-like"/>
</dbReference>
<proteinExistence type="inferred from homology"/>
<dbReference type="EMBL" id="FMHW01000002">
    <property type="protein sequence ID" value="SCL22725.1"/>
    <property type="molecule type" value="Genomic_DNA"/>
</dbReference>
<dbReference type="AlphaFoldDB" id="A0A1C6RZY6"/>
<accession>A0A1C6RZY6</accession>
<reference evidence="5" key="1">
    <citation type="submission" date="2016-06" db="EMBL/GenBank/DDBJ databases">
        <authorList>
            <person name="Varghese N."/>
            <person name="Submissions Spin"/>
        </authorList>
    </citation>
    <scope>NUCLEOTIDE SEQUENCE [LARGE SCALE GENOMIC DNA]</scope>
    <source>
        <strain evidence="5">DSM 43817</strain>
    </source>
</reference>
<dbReference type="SMART" id="SM00244">
    <property type="entry name" value="PHB"/>
    <property type="match status" value="1"/>
</dbReference>
<dbReference type="GO" id="GO:0006508">
    <property type="term" value="P:proteolysis"/>
    <property type="evidence" value="ECO:0007669"/>
    <property type="project" value="UniProtKB-KW"/>
</dbReference>
<name>A0A1C6RZY6_9ACTN</name>
<dbReference type="Gene3D" id="6.10.250.2090">
    <property type="match status" value="1"/>
</dbReference>
<dbReference type="InterPro" id="IPR036013">
    <property type="entry name" value="Band_7/SPFH_dom_sf"/>
</dbReference>
<evidence type="ECO:0000256" key="1">
    <source>
        <dbReference type="ARBA" id="ARBA00008164"/>
    </source>
</evidence>
<comment type="similarity">
    <text evidence="1">Belongs to the band 7/mec-2 family.</text>
</comment>
<dbReference type="Pfam" id="PF01145">
    <property type="entry name" value="Band_7"/>
    <property type="match status" value="1"/>
</dbReference>
<dbReference type="Gene3D" id="3.30.479.30">
    <property type="entry name" value="Band 7 domain"/>
    <property type="match status" value="1"/>
</dbReference>
<dbReference type="InterPro" id="IPR001972">
    <property type="entry name" value="Stomatin_HflK_fam"/>
</dbReference>
<keyword evidence="5" id="KW-1185">Reference proteome</keyword>
<dbReference type="InterPro" id="IPR001107">
    <property type="entry name" value="Band_7"/>
</dbReference>
<sequence length="276" mass="30056">MGAVVVGLVMLAVLVTVLLVASVRVVEQHQRGVVFRCGRVRDRVRQPGLHLIAPVADRMVRVNVQTVLTYVPAQSAMTRDNVPLTVDAVVRHRVVDPVRALVDVRDYPSALLQVTRTALRSAIGGADLDAVLGDRKRIDAELTAAVDASTGRSWGLLIERAEVGEVTLPASTRRSLCRLAEAERERRARVTAADGEVQASRRLAEASRAMAGTPGAYQLRLLQTMADMTGKGSGVPATDRGDGCPRPVEWVEADSPRCPYDVRNTENDPESRRRDR</sequence>
<dbReference type="FunFam" id="3.30.479.30:FF:000004">
    <property type="entry name" value="Putative membrane protease family, stomatin"/>
    <property type="match status" value="1"/>
</dbReference>
<dbReference type="STRING" id="145854.GA0074692_1448"/>
<dbReference type="Proteomes" id="UP000198959">
    <property type="component" value="Unassembled WGS sequence"/>
</dbReference>
<dbReference type="PRINTS" id="PR00721">
    <property type="entry name" value="STOMATIN"/>
</dbReference>
<dbReference type="GO" id="GO:0098552">
    <property type="term" value="C:side of membrane"/>
    <property type="evidence" value="ECO:0007669"/>
    <property type="project" value="UniProtKB-ARBA"/>
</dbReference>
<dbReference type="GO" id="GO:0005886">
    <property type="term" value="C:plasma membrane"/>
    <property type="evidence" value="ECO:0007669"/>
    <property type="project" value="InterPro"/>
</dbReference>
<evidence type="ECO:0000256" key="2">
    <source>
        <dbReference type="SAM" id="MobiDB-lite"/>
    </source>
</evidence>
<evidence type="ECO:0000313" key="5">
    <source>
        <dbReference type="Proteomes" id="UP000198959"/>
    </source>
</evidence>
<dbReference type="GO" id="GO:0008233">
    <property type="term" value="F:peptidase activity"/>
    <property type="evidence" value="ECO:0007669"/>
    <property type="project" value="UniProtKB-KW"/>
</dbReference>
<dbReference type="SUPFAM" id="SSF117892">
    <property type="entry name" value="Band 7/SPFH domain"/>
    <property type="match status" value="1"/>
</dbReference>
<keyword evidence="4" id="KW-0645">Protease</keyword>
<evidence type="ECO:0000313" key="4">
    <source>
        <dbReference type="EMBL" id="SCL22725.1"/>
    </source>
</evidence>
<dbReference type="RefSeq" id="WP_091640608.1">
    <property type="nucleotide sequence ID" value="NZ_FMHW01000002.1"/>
</dbReference>
<feature type="domain" description="Band 7" evidence="3">
    <location>
        <begin position="21"/>
        <end position="180"/>
    </location>
</feature>
<dbReference type="OrthoDB" id="9809197at2"/>
<feature type="compositionally biased region" description="Basic and acidic residues" evidence="2">
    <location>
        <begin position="263"/>
        <end position="276"/>
    </location>
</feature>